<reference evidence="1 2" key="1">
    <citation type="submission" date="2017-06" db="EMBL/GenBank/DDBJ databases">
        <title>Complete Genome Sequence of the Soil Carbazole-Degrading Bacterium Nocardioides aromaticivorans IC177.</title>
        <authorList>
            <person name="Vejarano F."/>
            <person name="Suzuki-Minakuchi C."/>
            <person name="Ohtsubo Y."/>
            <person name="Tsuda M."/>
            <person name="Okada K."/>
            <person name="Nojiri H."/>
        </authorList>
    </citation>
    <scope>NUCLEOTIDE SEQUENCE [LARGE SCALE GENOMIC DNA]</scope>
    <source>
        <strain evidence="1 2">IC177</strain>
    </source>
</reference>
<protein>
    <submittedName>
        <fullName evidence="1">Uncharacterized protein</fullName>
    </submittedName>
</protein>
<evidence type="ECO:0000313" key="1">
    <source>
        <dbReference type="EMBL" id="QSR25524.1"/>
    </source>
</evidence>
<dbReference type="Pfam" id="PF09355">
    <property type="entry name" value="Phage_Gp19"/>
    <property type="match status" value="1"/>
</dbReference>
<dbReference type="Proteomes" id="UP000662818">
    <property type="component" value="Chromosome"/>
</dbReference>
<evidence type="ECO:0000313" key="2">
    <source>
        <dbReference type="Proteomes" id="UP000662818"/>
    </source>
</evidence>
<dbReference type="EMBL" id="CP022295">
    <property type="protein sequence ID" value="QSR25524.1"/>
    <property type="molecule type" value="Genomic_DNA"/>
</dbReference>
<proteinExistence type="predicted"/>
<sequence length="137" mass="15156">MVPSPATTADVVARWRPLSTQETTNAETFLDDAWVMLKRRMAVEGVYIEAEIADDTDLSADVVRVLATAVLRIMKNPDGKSRESIDDYSWSRDEAVSAGLLYFTDDELDGLIPGSGEKGRGFMIDPLATWADQWTTP</sequence>
<gene>
    <name evidence="1" type="ORF">CFH99_07800</name>
</gene>
<accession>A0ABX7PI45</accession>
<name>A0ABX7PI45_9ACTN</name>
<dbReference type="InterPro" id="IPR018963">
    <property type="entry name" value="Mycophage_D29_Gp19"/>
</dbReference>
<keyword evidence="2" id="KW-1185">Reference proteome</keyword>
<organism evidence="1 2">
    <name type="scientific">Nocardioides aromaticivorans</name>
    <dbReference type="NCBI Taxonomy" id="200618"/>
    <lineage>
        <taxon>Bacteria</taxon>
        <taxon>Bacillati</taxon>
        <taxon>Actinomycetota</taxon>
        <taxon>Actinomycetes</taxon>
        <taxon>Propionibacteriales</taxon>
        <taxon>Nocardioidaceae</taxon>
        <taxon>Nocardioides</taxon>
    </lineage>
</organism>